<name>A0A7X3K6J5_9BURK</name>
<accession>A0A7X3K6J5</accession>
<gene>
    <name evidence="2" type="ORF">GPY61_07755</name>
</gene>
<dbReference type="InterPro" id="IPR036777">
    <property type="entry name" value="Channel_Tsx-like_sf"/>
</dbReference>
<evidence type="ECO:0000256" key="1">
    <source>
        <dbReference type="SAM" id="SignalP"/>
    </source>
</evidence>
<organism evidence="2 3">
    <name type="scientific">Massilia cellulosiltytica</name>
    <dbReference type="NCBI Taxonomy" id="2683234"/>
    <lineage>
        <taxon>Bacteria</taxon>
        <taxon>Pseudomonadati</taxon>
        <taxon>Pseudomonadota</taxon>
        <taxon>Betaproteobacteria</taxon>
        <taxon>Burkholderiales</taxon>
        <taxon>Oxalobacteraceae</taxon>
        <taxon>Telluria group</taxon>
        <taxon>Massilia</taxon>
    </lineage>
</organism>
<protein>
    <submittedName>
        <fullName evidence="2">Outer envelope protein</fullName>
    </submittedName>
</protein>
<dbReference type="Proteomes" id="UP000443353">
    <property type="component" value="Unassembled WGS sequence"/>
</dbReference>
<dbReference type="EMBL" id="WSES01000002">
    <property type="protein sequence ID" value="MVW59823.1"/>
    <property type="molecule type" value="Genomic_DNA"/>
</dbReference>
<proteinExistence type="predicted"/>
<evidence type="ECO:0000313" key="3">
    <source>
        <dbReference type="Proteomes" id="UP000443353"/>
    </source>
</evidence>
<keyword evidence="1" id="KW-0732">Signal</keyword>
<dbReference type="Gene3D" id="2.40.230.20">
    <property type="entry name" value="Nucleoside-specific channel-forming protein, Tsx-like"/>
    <property type="match status" value="1"/>
</dbReference>
<dbReference type="RefSeq" id="WP_160407992.1">
    <property type="nucleotide sequence ID" value="NZ_WSES01000002.1"/>
</dbReference>
<evidence type="ECO:0000313" key="2">
    <source>
        <dbReference type="EMBL" id="MVW59823.1"/>
    </source>
</evidence>
<dbReference type="SUPFAM" id="SSF111364">
    <property type="entry name" value="Tsx-like channel"/>
    <property type="match status" value="1"/>
</dbReference>
<dbReference type="GO" id="GO:0009279">
    <property type="term" value="C:cell outer membrane"/>
    <property type="evidence" value="ECO:0007669"/>
    <property type="project" value="InterPro"/>
</dbReference>
<feature type="chain" id="PRO_5031168687" evidence="1">
    <location>
        <begin position="21"/>
        <end position="280"/>
    </location>
</feature>
<sequence>MKKTVLTMALCACAATSVQAAEWSDTSIGYRTGGRFREPFNASEIHKDIIDINHVSGYAYGTNFFNLDVLLSNKTDPSAPGAKSGAQEFYLVYRNTISLGKVSGREFAYGPVSDVGLTLGFDANTKDDAGYNSKKRMLVVGPTLAFKVPGLLNVGIYGLWESNAPNNEFTQTSVSRYRYDTHPMLGAVWAFPIGASGWSWEGFANWIAAKGKDEFGNQTAPETNIDMQLLYDLGPLLGAKPKTFRAGFAYQYWHNKFGNDSKRVPGASASTPMVKAEYHF</sequence>
<keyword evidence="2" id="KW-0946">Virion</keyword>
<reference evidence="2 3" key="1">
    <citation type="submission" date="2019-12" db="EMBL/GenBank/DDBJ databases">
        <authorList>
            <person name="Li C."/>
            <person name="Zhao J."/>
        </authorList>
    </citation>
    <scope>NUCLEOTIDE SEQUENCE [LARGE SCALE GENOMIC DNA]</scope>
    <source>
        <strain evidence="2 3">NEAU-DD11</strain>
    </source>
</reference>
<comment type="caution">
    <text evidence="2">The sequence shown here is derived from an EMBL/GenBank/DDBJ whole genome shotgun (WGS) entry which is preliminary data.</text>
</comment>
<dbReference type="AlphaFoldDB" id="A0A7X3K6J5"/>
<keyword evidence="3" id="KW-1185">Reference proteome</keyword>
<feature type="signal peptide" evidence="1">
    <location>
        <begin position="1"/>
        <end position="20"/>
    </location>
</feature>
<keyword evidence="2" id="KW-0261">Viral envelope protein</keyword>